<evidence type="ECO:0000256" key="1">
    <source>
        <dbReference type="ARBA" id="ARBA00004123"/>
    </source>
</evidence>
<dbReference type="EMBL" id="JAPQKS010000004">
    <property type="protein sequence ID" value="KAJ5232320.1"/>
    <property type="molecule type" value="Genomic_DNA"/>
</dbReference>
<dbReference type="SMART" id="SM00066">
    <property type="entry name" value="GAL4"/>
    <property type="match status" value="1"/>
</dbReference>
<dbReference type="CDD" id="cd12148">
    <property type="entry name" value="fungal_TF_MHR"/>
    <property type="match status" value="1"/>
</dbReference>
<accession>A0A9W9NZI3</accession>
<reference evidence="9" key="2">
    <citation type="journal article" date="2023" name="IMA Fungus">
        <title>Comparative genomic study of the Penicillium genus elucidates a diverse pangenome and 15 lateral gene transfer events.</title>
        <authorList>
            <person name="Petersen C."/>
            <person name="Sorensen T."/>
            <person name="Nielsen M.R."/>
            <person name="Sondergaard T.E."/>
            <person name="Sorensen J.L."/>
            <person name="Fitzpatrick D.A."/>
            <person name="Frisvad J.C."/>
            <person name="Nielsen K.L."/>
        </authorList>
    </citation>
    <scope>NUCLEOTIDE SEQUENCE</scope>
    <source>
        <strain evidence="9">IBT 19713</strain>
    </source>
</reference>
<dbReference type="GeneID" id="83201876"/>
<dbReference type="Gene3D" id="4.10.240.10">
    <property type="entry name" value="Zn(2)-C6 fungal-type DNA-binding domain"/>
    <property type="match status" value="1"/>
</dbReference>
<feature type="region of interest" description="Disordered" evidence="7">
    <location>
        <begin position="641"/>
        <end position="676"/>
    </location>
</feature>
<evidence type="ECO:0000256" key="3">
    <source>
        <dbReference type="ARBA" id="ARBA00023015"/>
    </source>
</evidence>
<evidence type="ECO:0000313" key="10">
    <source>
        <dbReference type="Proteomes" id="UP001150941"/>
    </source>
</evidence>
<sequence>MDYHGSTSVFRALPNEDARRGTKRNRQTISCTRCRARKIKCDRQNPCISCIRRGHPEECEFSKHRRRKVSDGSLETASQKLERLEKLAYSMAGCSEPSTSANIGIPPPAPEERDINSFTKLVGAPPTPFSPASHTKNDDLSKYLGATHWKELIQRIKKVEDSLGLGVSQAPEPEWEEMNSEGPSMILTAQVKPLSLRGALDVLPSWQTTERLLAIYFSKKLMAAPYIHTIKFERELKALSSEPSSTSFLWLSILFSILFIAWKTTSDGSNVPDLLSSDRHPSQFLKRAAQCLISGDYLKIQPYSIESLLMYCSACTMQTGDVNPGIWSLFSLATRQAQRMGYHRDPRRLSRTMSPFDAEMRRRVWYWIEGCDVLYSYQLGMPCIIHEDECDTDMPSSVDDEALSEDCPILPATVPGVLPGKMEFYHHKAAQTRLFRRVTRLVLSTGPPDHDAIQQVDRDLRTLRQNVPNNLKWRPITSTNFSDPSYVIMFRVMIEQFHLRCVCILHRIYLTFQRENPQYDLQRAVCVAAAMELLDQQACVESERQPFGRLQHEDYMLAGLTKHTFLFAAMVICLELSLSSPTTTNASDRQAKIRALEISHHIYSSSKDARDHGHAANVLGAILAQTKRRESPNRVISAKHETEMPGSSISAHTSLLMNNPPSSENDDGIITSNTSGSDIGSQNFQGYLQPLENLLNMPLEEGSMDWNLINQYLFYPEEEGPSDSGTC</sequence>
<evidence type="ECO:0000259" key="8">
    <source>
        <dbReference type="PROSITE" id="PS50048"/>
    </source>
</evidence>
<gene>
    <name evidence="9" type="ORF">N7468_005276</name>
</gene>
<dbReference type="AlphaFoldDB" id="A0A9W9NZI3"/>
<dbReference type="OrthoDB" id="5431381at2759"/>
<dbReference type="InterPro" id="IPR050613">
    <property type="entry name" value="Sec_Metabolite_Reg"/>
</dbReference>
<dbReference type="Pfam" id="PF00172">
    <property type="entry name" value="Zn_clus"/>
    <property type="match status" value="1"/>
</dbReference>
<reference evidence="9" key="1">
    <citation type="submission" date="2022-11" db="EMBL/GenBank/DDBJ databases">
        <authorList>
            <person name="Petersen C."/>
        </authorList>
    </citation>
    <scope>NUCLEOTIDE SEQUENCE</scope>
    <source>
        <strain evidence="9">IBT 19713</strain>
    </source>
</reference>
<dbReference type="RefSeq" id="XP_058330313.1">
    <property type="nucleotide sequence ID" value="XM_058474573.1"/>
</dbReference>
<feature type="domain" description="Zn(2)-C6 fungal-type" evidence="8">
    <location>
        <begin position="30"/>
        <end position="61"/>
    </location>
</feature>
<dbReference type="Pfam" id="PF04082">
    <property type="entry name" value="Fungal_trans"/>
    <property type="match status" value="1"/>
</dbReference>
<evidence type="ECO:0000256" key="2">
    <source>
        <dbReference type="ARBA" id="ARBA00022723"/>
    </source>
</evidence>
<dbReference type="CDD" id="cd00067">
    <property type="entry name" value="GAL4"/>
    <property type="match status" value="1"/>
</dbReference>
<dbReference type="SUPFAM" id="SSF57701">
    <property type="entry name" value="Zn2/Cys6 DNA-binding domain"/>
    <property type="match status" value="1"/>
</dbReference>
<evidence type="ECO:0000256" key="6">
    <source>
        <dbReference type="ARBA" id="ARBA00023242"/>
    </source>
</evidence>
<dbReference type="GO" id="GO:0008270">
    <property type="term" value="F:zinc ion binding"/>
    <property type="evidence" value="ECO:0007669"/>
    <property type="project" value="InterPro"/>
</dbReference>
<feature type="compositionally biased region" description="Polar residues" evidence="7">
    <location>
        <begin position="645"/>
        <end position="663"/>
    </location>
</feature>
<comment type="caution">
    <text evidence="9">The sequence shown here is derived from an EMBL/GenBank/DDBJ whole genome shotgun (WGS) entry which is preliminary data.</text>
</comment>
<protein>
    <recommendedName>
        <fullName evidence="8">Zn(2)-C6 fungal-type domain-containing protein</fullName>
    </recommendedName>
</protein>
<dbReference type="GO" id="GO:0003677">
    <property type="term" value="F:DNA binding"/>
    <property type="evidence" value="ECO:0007669"/>
    <property type="project" value="UniProtKB-KW"/>
</dbReference>
<dbReference type="GO" id="GO:0005634">
    <property type="term" value="C:nucleus"/>
    <property type="evidence" value="ECO:0007669"/>
    <property type="project" value="UniProtKB-SubCell"/>
</dbReference>
<dbReference type="SMART" id="SM00906">
    <property type="entry name" value="Fungal_trans"/>
    <property type="match status" value="1"/>
</dbReference>
<evidence type="ECO:0000256" key="7">
    <source>
        <dbReference type="SAM" id="MobiDB-lite"/>
    </source>
</evidence>
<dbReference type="PANTHER" id="PTHR31001:SF49">
    <property type="entry name" value="ZN(II)2CYS6 TRANSCRIPTION FACTOR (EUROFUNG)"/>
    <property type="match status" value="1"/>
</dbReference>
<feature type="region of interest" description="Disordered" evidence="7">
    <location>
        <begin position="1"/>
        <end position="27"/>
    </location>
</feature>
<keyword evidence="6" id="KW-0539">Nucleus</keyword>
<keyword evidence="3" id="KW-0805">Transcription regulation</keyword>
<evidence type="ECO:0000313" key="9">
    <source>
        <dbReference type="EMBL" id="KAJ5232320.1"/>
    </source>
</evidence>
<dbReference type="GO" id="GO:0000981">
    <property type="term" value="F:DNA-binding transcription factor activity, RNA polymerase II-specific"/>
    <property type="evidence" value="ECO:0007669"/>
    <property type="project" value="InterPro"/>
</dbReference>
<keyword evidence="10" id="KW-1185">Reference proteome</keyword>
<dbReference type="InterPro" id="IPR001138">
    <property type="entry name" value="Zn2Cys6_DnaBD"/>
</dbReference>
<dbReference type="PANTHER" id="PTHR31001">
    <property type="entry name" value="UNCHARACTERIZED TRANSCRIPTIONAL REGULATORY PROTEIN"/>
    <property type="match status" value="1"/>
</dbReference>
<dbReference type="PROSITE" id="PS50048">
    <property type="entry name" value="ZN2_CY6_FUNGAL_2"/>
    <property type="match status" value="1"/>
</dbReference>
<comment type="subcellular location">
    <subcellularLocation>
        <location evidence="1">Nucleus</location>
    </subcellularLocation>
</comment>
<dbReference type="GO" id="GO:0006351">
    <property type="term" value="P:DNA-templated transcription"/>
    <property type="evidence" value="ECO:0007669"/>
    <property type="project" value="InterPro"/>
</dbReference>
<proteinExistence type="predicted"/>
<dbReference type="InterPro" id="IPR036864">
    <property type="entry name" value="Zn2-C6_fun-type_DNA-bd_sf"/>
</dbReference>
<name>A0A9W9NZI3_9EURO</name>
<keyword evidence="5" id="KW-0804">Transcription</keyword>
<organism evidence="9 10">
    <name type="scientific">Penicillium chermesinum</name>
    <dbReference type="NCBI Taxonomy" id="63820"/>
    <lineage>
        <taxon>Eukaryota</taxon>
        <taxon>Fungi</taxon>
        <taxon>Dikarya</taxon>
        <taxon>Ascomycota</taxon>
        <taxon>Pezizomycotina</taxon>
        <taxon>Eurotiomycetes</taxon>
        <taxon>Eurotiomycetidae</taxon>
        <taxon>Eurotiales</taxon>
        <taxon>Aspergillaceae</taxon>
        <taxon>Penicillium</taxon>
    </lineage>
</organism>
<evidence type="ECO:0000256" key="4">
    <source>
        <dbReference type="ARBA" id="ARBA00023125"/>
    </source>
</evidence>
<dbReference type="InterPro" id="IPR007219">
    <property type="entry name" value="XnlR_reg_dom"/>
</dbReference>
<dbReference type="Proteomes" id="UP001150941">
    <property type="component" value="Unassembled WGS sequence"/>
</dbReference>
<keyword evidence="2" id="KW-0479">Metal-binding</keyword>
<keyword evidence="4" id="KW-0238">DNA-binding</keyword>
<dbReference type="PROSITE" id="PS00463">
    <property type="entry name" value="ZN2_CY6_FUNGAL_1"/>
    <property type="match status" value="1"/>
</dbReference>
<evidence type="ECO:0000256" key="5">
    <source>
        <dbReference type="ARBA" id="ARBA00023163"/>
    </source>
</evidence>